<dbReference type="AlphaFoldDB" id="A0A9J6FN19"/>
<organism evidence="1 2">
    <name type="scientific">Haemaphysalis longicornis</name>
    <name type="common">Bush tick</name>
    <dbReference type="NCBI Taxonomy" id="44386"/>
    <lineage>
        <taxon>Eukaryota</taxon>
        <taxon>Metazoa</taxon>
        <taxon>Ecdysozoa</taxon>
        <taxon>Arthropoda</taxon>
        <taxon>Chelicerata</taxon>
        <taxon>Arachnida</taxon>
        <taxon>Acari</taxon>
        <taxon>Parasitiformes</taxon>
        <taxon>Ixodida</taxon>
        <taxon>Ixodoidea</taxon>
        <taxon>Ixodidae</taxon>
        <taxon>Haemaphysalinae</taxon>
        <taxon>Haemaphysalis</taxon>
    </lineage>
</organism>
<dbReference type="EMBL" id="JABSTR010000004">
    <property type="protein sequence ID" value="KAH9367622.1"/>
    <property type="molecule type" value="Genomic_DNA"/>
</dbReference>
<name>A0A9J6FN19_HAELO</name>
<comment type="caution">
    <text evidence="1">The sequence shown here is derived from an EMBL/GenBank/DDBJ whole genome shotgun (WGS) entry which is preliminary data.</text>
</comment>
<keyword evidence="2" id="KW-1185">Reference proteome</keyword>
<gene>
    <name evidence="1" type="ORF">HPB48_009993</name>
</gene>
<proteinExistence type="predicted"/>
<dbReference type="VEuPathDB" id="VectorBase:HLOH_058851"/>
<reference evidence="1 2" key="1">
    <citation type="journal article" date="2020" name="Cell">
        <title>Large-Scale Comparative Analyses of Tick Genomes Elucidate Their Genetic Diversity and Vector Capacities.</title>
        <authorList>
            <consortium name="Tick Genome and Microbiome Consortium (TIGMIC)"/>
            <person name="Jia N."/>
            <person name="Wang J."/>
            <person name="Shi W."/>
            <person name="Du L."/>
            <person name="Sun Y."/>
            <person name="Zhan W."/>
            <person name="Jiang J.F."/>
            <person name="Wang Q."/>
            <person name="Zhang B."/>
            <person name="Ji P."/>
            <person name="Bell-Sakyi L."/>
            <person name="Cui X.M."/>
            <person name="Yuan T.T."/>
            <person name="Jiang B.G."/>
            <person name="Yang W.F."/>
            <person name="Lam T.T."/>
            <person name="Chang Q.C."/>
            <person name="Ding S.J."/>
            <person name="Wang X.J."/>
            <person name="Zhu J.G."/>
            <person name="Ruan X.D."/>
            <person name="Zhao L."/>
            <person name="Wei J.T."/>
            <person name="Ye R.Z."/>
            <person name="Que T.C."/>
            <person name="Du C.H."/>
            <person name="Zhou Y.H."/>
            <person name="Cheng J.X."/>
            <person name="Dai P.F."/>
            <person name="Guo W.B."/>
            <person name="Han X.H."/>
            <person name="Huang E.J."/>
            <person name="Li L.F."/>
            <person name="Wei W."/>
            <person name="Gao Y.C."/>
            <person name="Liu J.Z."/>
            <person name="Shao H.Z."/>
            <person name="Wang X."/>
            <person name="Wang C.C."/>
            <person name="Yang T.C."/>
            <person name="Huo Q.B."/>
            <person name="Li W."/>
            <person name="Chen H.Y."/>
            <person name="Chen S.E."/>
            <person name="Zhou L.G."/>
            <person name="Ni X.B."/>
            <person name="Tian J.H."/>
            <person name="Sheng Y."/>
            <person name="Liu T."/>
            <person name="Pan Y.S."/>
            <person name="Xia L.Y."/>
            <person name="Li J."/>
            <person name="Zhao F."/>
            <person name="Cao W.C."/>
        </authorList>
    </citation>
    <scope>NUCLEOTIDE SEQUENCE [LARGE SCALE GENOMIC DNA]</scope>
    <source>
        <strain evidence="1">HaeL-2018</strain>
    </source>
</reference>
<sequence>MFAEGAPLSGTLNASLRRELMRRSWFVSNSPTLICGPALNEEYLLFGWNHAGQFFLSLLTALLFLATRHIGLQGNDKADARARASHNSQQQSFDGFQIDEARNIIKRHLSTSHPDPRPTACPEKTALSFSASGQATPGPPNADIDYKRQVPPCATYAKAQMRQFDTFSANALTLTPLAPLS</sequence>
<accession>A0A9J6FN19</accession>
<evidence type="ECO:0000313" key="2">
    <source>
        <dbReference type="Proteomes" id="UP000821853"/>
    </source>
</evidence>
<protein>
    <submittedName>
        <fullName evidence="1">Uncharacterized protein</fullName>
    </submittedName>
</protein>
<evidence type="ECO:0000313" key="1">
    <source>
        <dbReference type="EMBL" id="KAH9367622.1"/>
    </source>
</evidence>
<dbReference type="Proteomes" id="UP000821853">
    <property type="component" value="Chromosome 2"/>
</dbReference>